<feature type="domain" description="CdaR GGDEF-like" evidence="4">
    <location>
        <begin position="187"/>
        <end position="292"/>
    </location>
</feature>
<dbReference type="Pfam" id="PF14361">
    <property type="entry name" value="RsbRD_N"/>
    <property type="match status" value="1"/>
</dbReference>
<reference evidence="6" key="1">
    <citation type="submission" date="2018-01" db="EMBL/GenBank/DDBJ databases">
        <authorList>
            <person name="Li J."/>
        </authorList>
    </citation>
    <scope>NUCLEOTIDE SEQUENCE [LARGE SCALE GENOMIC DNA]</scope>
    <source>
        <strain evidence="6">592</strain>
    </source>
</reference>
<feature type="domain" description="PucR C-terminal helix-turn-helix" evidence="2">
    <location>
        <begin position="340"/>
        <end position="394"/>
    </location>
</feature>
<dbReference type="PANTHER" id="PTHR33744">
    <property type="entry name" value="CARBOHYDRATE DIACID REGULATOR"/>
    <property type="match status" value="1"/>
</dbReference>
<dbReference type="InterPro" id="IPR051448">
    <property type="entry name" value="CdaR-like_regulators"/>
</dbReference>
<gene>
    <name evidence="5" type="ORF">C3E78_08310</name>
</gene>
<dbReference type="Gene3D" id="1.10.10.2840">
    <property type="entry name" value="PucR C-terminal helix-turn-helix domain"/>
    <property type="match status" value="1"/>
</dbReference>
<dbReference type="KEGG" id="aez:C3E78_08310"/>
<name>A0A2S0WRZ2_9ACTN</name>
<evidence type="ECO:0000313" key="5">
    <source>
        <dbReference type="EMBL" id="AWB94106.1"/>
    </source>
</evidence>
<evidence type="ECO:0000259" key="3">
    <source>
        <dbReference type="Pfam" id="PF14361"/>
    </source>
</evidence>
<keyword evidence="6" id="KW-1185">Reference proteome</keyword>
<evidence type="ECO:0000256" key="1">
    <source>
        <dbReference type="ARBA" id="ARBA00006754"/>
    </source>
</evidence>
<accession>A0A2S0WRZ2</accession>
<dbReference type="RefSeq" id="WP_108580817.1">
    <property type="nucleotide sequence ID" value="NZ_CP026952.1"/>
</dbReference>
<dbReference type="Pfam" id="PF17853">
    <property type="entry name" value="GGDEF_2"/>
    <property type="match status" value="1"/>
</dbReference>
<dbReference type="InterPro" id="IPR025751">
    <property type="entry name" value="RsbRD_N_dom"/>
</dbReference>
<evidence type="ECO:0000259" key="2">
    <source>
        <dbReference type="Pfam" id="PF13556"/>
    </source>
</evidence>
<dbReference type="InterPro" id="IPR042070">
    <property type="entry name" value="PucR_C-HTH_sf"/>
</dbReference>
<accession>A0A5F2EPL7</accession>
<feature type="domain" description="RsbT co-antagonist protein RsbRD N-terminal" evidence="3">
    <location>
        <begin position="24"/>
        <end position="170"/>
    </location>
</feature>
<comment type="similarity">
    <text evidence="1">Belongs to the CdaR family.</text>
</comment>
<proteinExistence type="inferred from homology"/>
<dbReference type="AlphaFoldDB" id="A0A2S0WRZ2"/>
<dbReference type="PANTHER" id="PTHR33744:SF1">
    <property type="entry name" value="DNA-BINDING TRANSCRIPTIONAL ACTIVATOR ADER"/>
    <property type="match status" value="1"/>
</dbReference>
<evidence type="ECO:0000313" key="6">
    <source>
        <dbReference type="Proteomes" id="UP000244384"/>
    </source>
</evidence>
<dbReference type="Proteomes" id="UP000244384">
    <property type="component" value="Chromosome"/>
</dbReference>
<protein>
    <submittedName>
        <fullName evidence="5">Uncharacterized protein</fullName>
    </submittedName>
</protein>
<organism evidence="5 6">
    <name type="scientific">Aeromicrobium chenweiae</name>
    <dbReference type="NCBI Taxonomy" id="2079793"/>
    <lineage>
        <taxon>Bacteria</taxon>
        <taxon>Bacillati</taxon>
        <taxon>Actinomycetota</taxon>
        <taxon>Actinomycetes</taxon>
        <taxon>Propionibacteriales</taxon>
        <taxon>Nocardioidaceae</taxon>
        <taxon>Aeromicrobium</taxon>
    </lineage>
</organism>
<dbReference type="InterPro" id="IPR041522">
    <property type="entry name" value="CdaR_GGDEF"/>
</dbReference>
<sequence length="412" mass="45591">MKHHYRNDSVAVKPFLDWLEKNSEELVDMMLEAVVTATPGVVLGGLADHTRLRDALTSHLPLVHSVVAAGDEDPTFELPKAATKWARHMATERVELSELVLAYDAAGDVLIQMFARSTRTGDSRLPDEFRADALEIALERLFRYLRAALTRAISAYTQERELLRHRDDSRVQDVVQSVLNGTANEAEAERELSYRFTATHLAFVVWSEHAVGPELERVVLLLRAALQPWQHLSVFEGHRQIAGWMSTTHPDPASELSGADLPDGFRVALGTAHQGLSGFRSTRREAAEARRMADLVAGSSAVVSFLDVAVPAMASHDTDLVRTFVTGRLGPLLDHRHEVLLQTLQVWFAELGSPTRTSRRLGVHANTVVKRLDRVERLLKHPFDPASLTLRVAVELAPLVVAPPAAVRTDPA</sequence>
<dbReference type="InterPro" id="IPR025736">
    <property type="entry name" value="PucR_C-HTH_dom"/>
</dbReference>
<evidence type="ECO:0000259" key="4">
    <source>
        <dbReference type="Pfam" id="PF17853"/>
    </source>
</evidence>
<dbReference type="Pfam" id="PF13556">
    <property type="entry name" value="HTH_30"/>
    <property type="match status" value="1"/>
</dbReference>
<dbReference type="EMBL" id="CP026952">
    <property type="protein sequence ID" value="AWB94106.1"/>
    <property type="molecule type" value="Genomic_DNA"/>
</dbReference>
<dbReference type="OrthoDB" id="8026818at2"/>